<dbReference type="SMART" id="SM00332">
    <property type="entry name" value="PP2Cc"/>
    <property type="match status" value="1"/>
</dbReference>
<evidence type="ECO:0000313" key="4">
    <source>
        <dbReference type="EMBL" id="EMD00396.1"/>
    </source>
</evidence>
<dbReference type="GeneID" id="19110769"/>
<keyword evidence="5" id="KW-1185">Reference proteome</keyword>
<reference evidence="4 5" key="1">
    <citation type="journal article" date="2012" name="PLoS Pathog.">
        <title>Diverse lifestyles and strategies of plant pathogenesis encoded in the genomes of eighteen Dothideomycetes fungi.</title>
        <authorList>
            <person name="Ohm R.A."/>
            <person name="Feau N."/>
            <person name="Henrissat B."/>
            <person name="Schoch C.L."/>
            <person name="Horwitz B.A."/>
            <person name="Barry K.W."/>
            <person name="Condon B.J."/>
            <person name="Copeland A.C."/>
            <person name="Dhillon B."/>
            <person name="Glaser F."/>
            <person name="Hesse C.N."/>
            <person name="Kosti I."/>
            <person name="LaButti K."/>
            <person name="Lindquist E.A."/>
            <person name="Lucas S."/>
            <person name="Salamov A.A."/>
            <person name="Bradshaw R.E."/>
            <person name="Ciuffetti L."/>
            <person name="Hamelin R.C."/>
            <person name="Kema G.H.J."/>
            <person name="Lawrence C."/>
            <person name="Scott J.A."/>
            <person name="Spatafora J.W."/>
            <person name="Turgeon B.G."/>
            <person name="de Wit P.J.G.M."/>
            <person name="Zhong S."/>
            <person name="Goodwin S.B."/>
            <person name="Grigoriev I.V."/>
        </authorList>
    </citation>
    <scope>NUCLEOTIDE SEQUENCE [LARGE SCALE GENOMIC DNA]</scope>
    <source>
        <strain evidence="4 5">UAMH 10762</strain>
    </source>
</reference>
<dbReference type="RefSeq" id="XP_007671580.1">
    <property type="nucleotide sequence ID" value="XM_007673390.1"/>
</dbReference>
<dbReference type="Proteomes" id="UP000011761">
    <property type="component" value="Unassembled WGS sequence"/>
</dbReference>
<sequence length="580" mass="63981">MRLATTCLRSLRSPSSALRPSPRLWRTYNRVAANGPHTTYFQPPPKPPRRILSTLLLGTACIGLGAYGHAWLYGLPLLGIGLEDIEEVPPGADAEALEESMRNALQAAAASGVSPMSLETCQDFLESRAGYSVSHTAVSHVAQLGSNIPIEDTWSGGTFTFYNDPMKDWSEWAIFDGHSGPRTAQVLKDLLPELVGQALGSPSASESQVSCFDRPYVPHDSYIRDVIKEIFVQTDTELLDRAVNALHDKVIDPVETVSAKAPVFRHHILSRSEAISLVAPVFSGSCALMALYDPHKQVLRVANTGHSKAVLGRWNQAESSYVAQLMSSDRPDFDTNMGQRKKNEDPAGSAMVPETRGSHGVSAPRSFGDAKWKWPVEATRRAHELLWGPEPLPIDLGAKPPYVSAEPEIAETEVKAGEHSDFLIMASDGFWKHISSEDAVSCVQMWLERNKPTNFLEPMKKKSFFGALGFEGYDLHSSLQSLAGPFAPRVAKSPDREQNDDTYFDEAERRLKWRVSPKHFVVEDNHCGIHLIKNALGGKRRDLFAGIMSVQPPLSKMVRDDITVQVIFFGADTQDTIKNQ</sequence>
<protein>
    <recommendedName>
        <fullName evidence="3">PPM-type phosphatase domain-containing protein</fullName>
    </recommendedName>
</protein>
<dbReference type="InterPro" id="IPR015655">
    <property type="entry name" value="PP2C"/>
</dbReference>
<evidence type="ECO:0000256" key="2">
    <source>
        <dbReference type="SAM" id="Phobius"/>
    </source>
</evidence>
<dbReference type="STRING" id="717646.M2NMI4"/>
<dbReference type="Pfam" id="PF00481">
    <property type="entry name" value="PP2C"/>
    <property type="match status" value="1"/>
</dbReference>
<accession>M2NMI4</accession>
<feature type="region of interest" description="Disordered" evidence="1">
    <location>
        <begin position="330"/>
        <end position="364"/>
    </location>
</feature>
<dbReference type="AlphaFoldDB" id="M2NMI4"/>
<evidence type="ECO:0000256" key="1">
    <source>
        <dbReference type="SAM" id="MobiDB-lite"/>
    </source>
</evidence>
<dbReference type="EMBL" id="KB445550">
    <property type="protein sequence ID" value="EMD00396.1"/>
    <property type="molecule type" value="Genomic_DNA"/>
</dbReference>
<dbReference type="KEGG" id="bcom:BAUCODRAFT_28751"/>
<dbReference type="CDD" id="cd00143">
    <property type="entry name" value="PP2Cc"/>
    <property type="match status" value="1"/>
</dbReference>
<dbReference type="GO" id="GO:0004741">
    <property type="term" value="F:[pyruvate dehydrogenase (acetyl-transferring)]-phosphatase activity"/>
    <property type="evidence" value="ECO:0007669"/>
    <property type="project" value="TreeGrafter"/>
</dbReference>
<dbReference type="InterPro" id="IPR001932">
    <property type="entry name" value="PPM-type_phosphatase-like_dom"/>
</dbReference>
<dbReference type="OrthoDB" id="420076at2759"/>
<keyword evidence="2" id="KW-0812">Transmembrane</keyword>
<dbReference type="eggNOG" id="KOG0700">
    <property type="taxonomic scope" value="Eukaryota"/>
</dbReference>
<keyword evidence="2" id="KW-0472">Membrane</keyword>
<feature type="transmembrane region" description="Helical" evidence="2">
    <location>
        <begin position="51"/>
        <end position="73"/>
    </location>
</feature>
<evidence type="ECO:0000313" key="5">
    <source>
        <dbReference type="Proteomes" id="UP000011761"/>
    </source>
</evidence>
<dbReference type="HOGENOM" id="CLU_021928_1_1_1"/>
<name>M2NMI4_BAUPA</name>
<keyword evidence="2" id="KW-1133">Transmembrane helix</keyword>
<dbReference type="PROSITE" id="PS51746">
    <property type="entry name" value="PPM_2"/>
    <property type="match status" value="1"/>
</dbReference>
<proteinExistence type="predicted"/>
<dbReference type="Gene3D" id="3.60.40.10">
    <property type="entry name" value="PPM-type phosphatase domain"/>
    <property type="match status" value="1"/>
</dbReference>
<gene>
    <name evidence="4" type="ORF">BAUCODRAFT_28751</name>
</gene>
<feature type="domain" description="PPM-type phosphatase" evidence="3">
    <location>
        <begin position="141"/>
        <end position="569"/>
    </location>
</feature>
<dbReference type="PANTHER" id="PTHR13832:SF792">
    <property type="entry name" value="GM14286P"/>
    <property type="match status" value="1"/>
</dbReference>
<dbReference type="InterPro" id="IPR036457">
    <property type="entry name" value="PPM-type-like_dom_sf"/>
</dbReference>
<dbReference type="GO" id="GO:0005739">
    <property type="term" value="C:mitochondrion"/>
    <property type="evidence" value="ECO:0007669"/>
    <property type="project" value="TreeGrafter"/>
</dbReference>
<organism evidence="4 5">
    <name type="scientific">Baudoinia panamericana (strain UAMH 10762)</name>
    <name type="common">Angels' share fungus</name>
    <name type="synonym">Baudoinia compniacensis (strain UAMH 10762)</name>
    <dbReference type="NCBI Taxonomy" id="717646"/>
    <lineage>
        <taxon>Eukaryota</taxon>
        <taxon>Fungi</taxon>
        <taxon>Dikarya</taxon>
        <taxon>Ascomycota</taxon>
        <taxon>Pezizomycotina</taxon>
        <taxon>Dothideomycetes</taxon>
        <taxon>Dothideomycetidae</taxon>
        <taxon>Mycosphaerellales</taxon>
        <taxon>Teratosphaeriaceae</taxon>
        <taxon>Baudoinia</taxon>
    </lineage>
</organism>
<evidence type="ECO:0000259" key="3">
    <source>
        <dbReference type="PROSITE" id="PS51746"/>
    </source>
</evidence>
<dbReference type="PANTHER" id="PTHR13832">
    <property type="entry name" value="PROTEIN PHOSPHATASE 2C"/>
    <property type="match status" value="1"/>
</dbReference>
<dbReference type="SUPFAM" id="SSF81606">
    <property type="entry name" value="PP2C-like"/>
    <property type="match status" value="1"/>
</dbReference>